<dbReference type="PANTHER" id="PTHR47514">
    <property type="entry name" value="TRANSKETOLASE N-TERMINAL SECTION-RELATED"/>
    <property type="match status" value="1"/>
</dbReference>
<name>A0A1M4USC0_9CLOT</name>
<evidence type="ECO:0000256" key="1">
    <source>
        <dbReference type="ARBA" id="ARBA00001964"/>
    </source>
</evidence>
<dbReference type="SUPFAM" id="SSF52518">
    <property type="entry name" value="Thiamin diphosphate-binding fold (THDP-binding)"/>
    <property type="match status" value="1"/>
</dbReference>
<dbReference type="PANTHER" id="PTHR47514:SF1">
    <property type="entry name" value="TRANSKETOLASE N-TERMINAL SECTION-RELATED"/>
    <property type="match status" value="1"/>
</dbReference>
<dbReference type="OrthoDB" id="8732661at2"/>
<evidence type="ECO:0000313" key="6">
    <source>
        <dbReference type="Proteomes" id="UP000184245"/>
    </source>
</evidence>
<dbReference type="AlphaFoldDB" id="A0A1M4USC0"/>
<gene>
    <name evidence="5" type="ORF">SAMN02745158_00960</name>
</gene>
<dbReference type="CDD" id="cd02012">
    <property type="entry name" value="TPP_TK"/>
    <property type="match status" value="1"/>
</dbReference>
<dbReference type="InterPro" id="IPR005474">
    <property type="entry name" value="Transketolase_N"/>
</dbReference>
<comment type="similarity">
    <text evidence="2">Belongs to the transketolase family.</text>
</comment>
<comment type="cofactor">
    <cofactor evidence="1">
        <name>thiamine diphosphate</name>
        <dbReference type="ChEBI" id="CHEBI:58937"/>
    </cofactor>
</comment>
<dbReference type="STRING" id="1122155.SAMN02745158_00960"/>
<organism evidence="5 6">
    <name type="scientific">Lactonifactor longoviformis DSM 17459</name>
    <dbReference type="NCBI Taxonomy" id="1122155"/>
    <lineage>
        <taxon>Bacteria</taxon>
        <taxon>Bacillati</taxon>
        <taxon>Bacillota</taxon>
        <taxon>Clostridia</taxon>
        <taxon>Eubacteriales</taxon>
        <taxon>Clostridiaceae</taxon>
        <taxon>Lactonifactor</taxon>
    </lineage>
</organism>
<keyword evidence="6" id="KW-1185">Reference proteome</keyword>
<accession>A0A1M4USC0</accession>
<reference evidence="5 6" key="1">
    <citation type="submission" date="2016-11" db="EMBL/GenBank/DDBJ databases">
        <authorList>
            <person name="Jaros S."/>
            <person name="Januszkiewicz K."/>
            <person name="Wedrychowicz H."/>
        </authorList>
    </citation>
    <scope>NUCLEOTIDE SEQUENCE [LARGE SCALE GENOMIC DNA]</scope>
    <source>
        <strain evidence="5 6">DSM 17459</strain>
    </source>
</reference>
<dbReference type="Pfam" id="PF00456">
    <property type="entry name" value="Transketolase_N"/>
    <property type="match status" value="1"/>
</dbReference>
<dbReference type="Proteomes" id="UP000184245">
    <property type="component" value="Unassembled WGS sequence"/>
</dbReference>
<feature type="domain" description="Transketolase N-terminal" evidence="4">
    <location>
        <begin position="32"/>
        <end position="274"/>
    </location>
</feature>
<keyword evidence="3" id="KW-0786">Thiamine pyrophosphate</keyword>
<dbReference type="EMBL" id="FQVI01000003">
    <property type="protein sequence ID" value="SHE59616.1"/>
    <property type="molecule type" value="Genomic_DNA"/>
</dbReference>
<proteinExistence type="inferred from homology"/>
<dbReference type="Gene3D" id="3.40.50.970">
    <property type="match status" value="1"/>
</dbReference>
<evidence type="ECO:0000259" key="4">
    <source>
        <dbReference type="Pfam" id="PF00456"/>
    </source>
</evidence>
<evidence type="ECO:0000313" key="5">
    <source>
        <dbReference type="EMBL" id="SHE59616.1"/>
    </source>
</evidence>
<dbReference type="RefSeq" id="WP_072849466.1">
    <property type="nucleotide sequence ID" value="NZ_FQVI01000003.1"/>
</dbReference>
<dbReference type="InterPro" id="IPR029061">
    <property type="entry name" value="THDP-binding"/>
</dbReference>
<evidence type="ECO:0000256" key="3">
    <source>
        <dbReference type="ARBA" id="ARBA00023052"/>
    </source>
</evidence>
<evidence type="ECO:0000256" key="2">
    <source>
        <dbReference type="ARBA" id="ARBA00007131"/>
    </source>
</evidence>
<sequence>MADKKEILRLQELAHQARYDLCNLCGSYGGNIHMGGDMSMIDVLTCLFQHTMRVAPELQEDPERDRFILSKGHGAACMYIVMALKGFFDYKEICETYGQIGSKYGQHPCKTRLPMLEASTGSLGHGLPISVGLAASARQRGQKHRVFCMMGDGETCEGSVWEAAMAGRAQKLGNLVAVVDRNRQLMTSFSEESVIMEPYADKWRAFGWNVIEIRDGNDMSQIVEAFDGLPKSSGEVPTVIIANTVKGKYVSFMERQIKWHAGSLNETDLQTALKDLDTALEKQRKEL</sequence>
<protein>
    <submittedName>
        <fullName evidence="5">Transketolase</fullName>
    </submittedName>
</protein>